<evidence type="ECO:0000313" key="1">
    <source>
        <dbReference type="EMBL" id="ORA74179.1"/>
    </source>
</evidence>
<organism evidence="1 2">
    <name type="scientific">Mycolicibacterium insubricum</name>
    <dbReference type="NCBI Taxonomy" id="444597"/>
    <lineage>
        <taxon>Bacteria</taxon>
        <taxon>Bacillati</taxon>
        <taxon>Actinomycetota</taxon>
        <taxon>Actinomycetes</taxon>
        <taxon>Mycobacteriales</taxon>
        <taxon>Mycobacteriaceae</taxon>
        <taxon>Mycolicibacterium</taxon>
    </lineage>
</organism>
<protein>
    <submittedName>
        <fullName evidence="1">Uncharacterized protein</fullName>
    </submittedName>
</protein>
<proteinExistence type="predicted"/>
<dbReference type="Proteomes" id="UP000192801">
    <property type="component" value="Unassembled WGS sequence"/>
</dbReference>
<accession>A0A1X0DPV6</accession>
<gene>
    <name evidence="1" type="ORF">BST26_00850</name>
</gene>
<dbReference type="EMBL" id="MVHS01000001">
    <property type="protein sequence ID" value="ORA74179.1"/>
    <property type="molecule type" value="Genomic_DNA"/>
</dbReference>
<dbReference type="STRING" id="444597.BST26_00850"/>
<reference evidence="1 2" key="1">
    <citation type="submission" date="2016-12" db="EMBL/GenBank/DDBJ databases">
        <title>The new phylogeny of genus Mycobacterium.</title>
        <authorList>
            <person name="Tortoli E."/>
            <person name="Trovato A."/>
            <person name="Cirillo D.M."/>
        </authorList>
    </citation>
    <scope>NUCLEOTIDE SEQUENCE [LARGE SCALE GENOMIC DNA]</scope>
    <source>
        <strain evidence="1 2">DSM 45130</strain>
    </source>
</reference>
<sequence>MGVIGCTVMTGGTATPNAADAPVFRTSMSRSASASAATSSALAAERAATSTTKAIHAVCETLATGSADAVSAVNTYVSAVNGDGDVEAAKKPAVDALNNSADNVEKTLSDPVTGDLRDALTAWVTASRATATAITTDAAPADFNTAVDQVNTTRKRALELCDATYR</sequence>
<keyword evidence="2" id="KW-1185">Reference proteome</keyword>
<comment type="caution">
    <text evidence="1">The sequence shown here is derived from an EMBL/GenBank/DDBJ whole genome shotgun (WGS) entry which is preliminary data.</text>
</comment>
<name>A0A1X0DPV6_9MYCO</name>
<evidence type="ECO:0000313" key="2">
    <source>
        <dbReference type="Proteomes" id="UP000192801"/>
    </source>
</evidence>
<dbReference type="AlphaFoldDB" id="A0A1X0DPV6"/>
<dbReference type="OrthoDB" id="4726176at2"/>